<accession>A0A6C0D551</accession>
<reference evidence="1" key="1">
    <citation type="journal article" date="2020" name="Nature">
        <title>Giant virus diversity and host interactions through global metagenomics.</title>
        <authorList>
            <person name="Schulz F."/>
            <person name="Roux S."/>
            <person name="Paez-Espino D."/>
            <person name="Jungbluth S."/>
            <person name="Walsh D.A."/>
            <person name="Denef V.J."/>
            <person name="McMahon K.D."/>
            <person name="Konstantinidis K.T."/>
            <person name="Eloe-Fadrosh E.A."/>
            <person name="Kyrpides N.C."/>
            <person name="Woyke T."/>
        </authorList>
    </citation>
    <scope>NUCLEOTIDE SEQUENCE</scope>
    <source>
        <strain evidence="1">GVMAG-M-3300023174-116</strain>
    </source>
</reference>
<proteinExistence type="predicted"/>
<sequence>MAKTRRVKRIRGYLRKKMNSKKRGRGKADELPFLIKTMLNNVSLRNNGTQFYEKGIVEKIAAHLPKRDVKGAIHRADKAEYERRVLAAIPLNENILKAQEAEIKRLEMSGIDGPAQRTRSKAKPATNPVLEELRLEAYHTGWVLMQLQYIAQRIREGRNTVPDGYRDYGEFLRGNPGWDMERMGYVTRFRPPGYEIMIKQREKEKSKAKA</sequence>
<dbReference type="AlphaFoldDB" id="A0A6C0D551"/>
<protein>
    <submittedName>
        <fullName evidence="1">Uncharacterized protein</fullName>
    </submittedName>
</protein>
<name>A0A6C0D551_9ZZZZ</name>
<evidence type="ECO:0000313" key="1">
    <source>
        <dbReference type="EMBL" id="QHT11482.1"/>
    </source>
</evidence>
<dbReference type="EMBL" id="MN739534">
    <property type="protein sequence ID" value="QHT11482.1"/>
    <property type="molecule type" value="Genomic_DNA"/>
</dbReference>
<organism evidence="1">
    <name type="scientific">viral metagenome</name>
    <dbReference type="NCBI Taxonomy" id="1070528"/>
    <lineage>
        <taxon>unclassified sequences</taxon>
        <taxon>metagenomes</taxon>
        <taxon>organismal metagenomes</taxon>
    </lineage>
</organism>